<feature type="domain" description="MULE transposase" evidence="1">
    <location>
        <begin position="191"/>
        <end position="238"/>
    </location>
</feature>
<evidence type="ECO:0000313" key="2">
    <source>
        <dbReference type="EMBL" id="CAF4013860.1"/>
    </source>
</evidence>
<evidence type="ECO:0000313" key="3">
    <source>
        <dbReference type="Proteomes" id="UP000663836"/>
    </source>
</evidence>
<evidence type="ECO:0000259" key="1">
    <source>
        <dbReference type="Pfam" id="PF10551"/>
    </source>
</evidence>
<dbReference type="Proteomes" id="UP000663836">
    <property type="component" value="Unassembled WGS sequence"/>
</dbReference>
<gene>
    <name evidence="2" type="ORF">JBS370_LOCUS27000</name>
</gene>
<reference evidence="2" key="1">
    <citation type="submission" date="2021-02" db="EMBL/GenBank/DDBJ databases">
        <authorList>
            <person name="Nowell W R."/>
        </authorList>
    </citation>
    <scope>NUCLEOTIDE SEQUENCE</scope>
</reference>
<accession>A0A819PJ72</accession>
<comment type="caution">
    <text evidence="2">The sequence shown here is derived from an EMBL/GenBank/DDBJ whole genome shotgun (WGS) entry which is preliminary data.</text>
</comment>
<dbReference type="SUPFAM" id="SSF48065">
    <property type="entry name" value="DBL homology domain (DH-domain)"/>
    <property type="match status" value="1"/>
</dbReference>
<protein>
    <recommendedName>
        <fullName evidence="1">MULE transposase domain-containing protein</fullName>
    </recommendedName>
</protein>
<name>A0A819PJ72_9BILA</name>
<proteinExistence type="predicted"/>
<dbReference type="InterPro" id="IPR035899">
    <property type="entry name" value="DBL_dom_sf"/>
</dbReference>
<dbReference type="EMBL" id="CAJOBD010004937">
    <property type="protein sequence ID" value="CAF4013860.1"/>
    <property type="molecule type" value="Genomic_DNA"/>
</dbReference>
<sequence>MSIVSDNTFSEITTQFGNKAIVFKNYHFGLRRTKKDGSQVWICTHKLCNSTITIHEGAIIKTSLIKADGNHEFEHPQKMALNVYECITSIKRKIEEEPTAPVSLLYDQQVKKFRKENGSAAAVPVFDRIKSSLYEYRSSQHPPIPKSLSTIDVPERLTRTLMGDHFLFCHSRQASILAFASPKAIEILEELLLYAQKKGILLKPKSILIDFEKAAINAFSKNFPTASIKGCYFHFAQNIWRQIKKKGLVNLSNDDEARRQIANLIMLPLLPPEEINEAFSNIIEELSNIHQKFLKLADYVHRAYIEEELFPRTFWNFFDLIGIRPKTNNHVEGYHSQLNSHCQTHPNLWAWIRYIQESEESTMVRVEQEAAQQRTTRPKKFKSVANENILIQAKQDYLDGLLDLYSYQSKLRSLCYRYIKVFAETEKDDLDYIPKQC</sequence>
<dbReference type="AlphaFoldDB" id="A0A819PJ72"/>
<dbReference type="Pfam" id="PF10551">
    <property type="entry name" value="MULE"/>
    <property type="match status" value="1"/>
</dbReference>
<dbReference type="Gene3D" id="2.20.25.240">
    <property type="match status" value="1"/>
</dbReference>
<dbReference type="InterPro" id="IPR018289">
    <property type="entry name" value="MULE_transposase_dom"/>
</dbReference>
<organism evidence="2 3">
    <name type="scientific">Rotaria sordida</name>
    <dbReference type="NCBI Taxonomy" id="392033"/>
    <lineage>
        <taxon>Eukaryota</taxon>
        <taxon>Metazoa</taxon>
        <taxon>Spiralia</taxon>
        <taxon>Gnathifera</taxon>
        <taxon>Rotifera</taxon>
        <taxon>Eurotatoria</taxon>
        <taxon>Bdelloidea</taxon>
        <taxon>Philodinida</taxon>
        <taxon>Philodinidae</taxon>
        <taxon>Rotaria</taxon>
    </lineage>
</organism>